<evidence type="ECO:0000313" key="1">
    <source>
        <dbReference type="EMBL" id="EFY86228.1"/>
    </source>
</evidence>
<dbReference type="PANTHER" id="PTHR28180">
    <property type="entry name" value="CONSERVED MITOCHONDRIAL PROTEIN-RELATED"/>
    <property type="match status" value="1"/>
</dbReference>
<dbReference type="Proteomes" id="UP000002499">
    <property type="component" value="Unassembled WGS sequence"/>
</dbReference>
<dbReference type="InParanoid" id="E9ED03"/>
<keyword evidence="2" id="KW-1185">Reference proteome</keyword>
<dbReference type="GeneID" id="19252062"/>
<sequence length="231" mass="25722">MAGFSEIKCSNFAVAAAAEFDKAPDFTAIFEEVEAVFPARFKDSWDLCVLSSLTSGRYPSTAAPALYHRLLASRASQFSSRGQRATLRKRLHERLFHLVSISGAPKALDASLALKNAVATEDGDACLGRSDWSPDNARSRANAWLGKLYKNDVPMFQSLIDPDFWLLILDVVYGLHISNHREISDIESEMIVASSLITQGMPRESLWHLRALRRLGLDQETVQGIKVAWRN</sequence>
<dbReference type="eggNOG" id="ENOG502SAR1">
    <property type="taxonomic scope" value="Eukaryota"/>
</dbReference>
<protein>
    <recommendedName>
        <fullName evidence="3">Carboxymuconolactone decarboxylase-like domain-containing protein</fullName>
    </recommendedName>
</protein>
<reference evidence="1 2" key="1">
    <citation type="journal article" date="2011" name="PLoS Genet.">
        <title>Genome sequencing and comparative transcriptomics of the model entomopathogenic fungi Metarhizium anisopliae and M. acridum.</title>
        <authorList>
            <person name="Gao Q."/>
            <person name="Jin K."/>
            <person name="Ying S.H."/>
            <person name="Zhang Y."/>
            <person name="Xiao G."/>
            <person name="Shang Y."/>
            <person name="Duan Z."/>
            <person name="Hu X."/>
            <person name="Xie X.Q."/>
            <person name="Zhou G."/>
            <person name="Peng G."/>
            <person name="Luo Z."/>
            <person name="Huang W."/>
            <person name="Wang B."/>
            <person name="Fang W."/>
            <person name="Wang S."/>
            <person name="Zhong Y."/>
            <person name="Ma L.J."/>
            <person name="St Leger R.J."/>
            <person name="Zhao G.P."/>
            <person name="Pei Y."/>
            <person name="Feng M.G."/>
            <person name="Xia Y."/>
            <person name="Wang C."/>
        </authorList>
    </citation>
    <scope>NUCLEOTIDE SEQUENCE [LARGE SCALE GENOMIC DNA]</scope>
    <source>
        <strain evidence="1 2">CQMa 102</strain>
    </source>
</reference>
<gene>
    <name evidence="1" type="ORF">MAC_07751</name>
</gene>
<dbReference type="InterPro" id="IPR052999">
    <property type="entry name" value="PTS1_Protein"/>
</dbReference>
<dbReference type="KEGG" id="maw:19252062"/>
<dbReference type="InterPro" id="IPR029032">
    <property type="entry name" value="AhpD-like"/>
</dbReference>
<evidence type="ECO:0008006" key="3">
    <source>
        <dbReference type="Google" id="ProtNLM"/>
    </source>
</evidence>
<dbReference type="EMBL" id="GL698553">
    <property type="protein sequence ID" value="EFY86228.1"/>
    <property type="molecule type" value="Genomic_DNA"/>
</dbReference>
<dbReference type="PANTHER" id="PTHR28180:SF5">
    <property type="entry name" value="DNA POLYMERASE ALPHA SUBUNIT B"/>
    <property type="match status" value="1"/>
</dbReference>
<dbReference type="SUPFAM" id="SSF69118">
    <property type="entry name" value="AhpD-like"/>
    <property type="match status" value="1"/>
</dbReference>
<organism evidence="2">
    <name type="scientific">Metarhizium acridum (strain CQMa 102)</name>
    <dbReference type="NCBI Taxonomy" id="655827"/>
    <lineage>
        <taxon>Eukaryota</taxon>
        <taxon>Fungi</taxon>
        <taxon>Dikarya</taxon>
        <taxon>Ascomycota</taxon>
        <taxon>Pezizomycotina</taxon>
        <taxon>Sordariomycetes</taxon>
        <taxon>Hypocreomycetidae</taxon>
        <taxon>Hypocreales</taxon>
        <taxon>Clavicipitaceae</taxon>
        <taxon>Metarhizium</taxon>
    </lineage>
</organism>
<dbReference type="Gene3D" id="1.20.1290.10">
    <property type="entry name" value="AhpD-like"/>
    <property type="match status" value="1"/>
</dbReference>
<dbReference type="RefSeq" id="XP_007814091.1">
    <property type="nucleotide sequence ID" value="XM_007815900.1"/>
</dbReference>
<accession>E9ED03</accession>
<dbReference type="AlphaFoldDB" id="E9ED03"/>
<dbReference type="OMA" id="ADQLYLH"/>
<evidence type="ECO:0000313" key="2">
    <source>
        <dbReference type="Proteomes" id="UP000002499"/>
    </source>
</evidence>
<name>E9ED03_METAQ</name>
<proteinExistence type="predicted"/>
<dbReference type="HOGENOM" id="CLU_065389_1_0_1"/>
<dbReference type="OrthoDB" id="5537330at2759"/>